<dbReference type="Pfam" id="PF13229">
    <property type="entry name" value="Beta_helix"/>
    <property type="match status" value="1"/>
</dbReference>
<dbReference type="InterPro" id="IPR012334">
    <property type="entry name" value="Pectin_lyas_fold"/>
</dbReference>
<proteinExistence type="predicted"/>
<comment type="caution">
    <text evidence="3">The sequence shown here is derived from an EMBL/GenBank/DDBJ whole genome shotgun (WGS) entry which is preliminary data.</text>
</comment>
<accession>A0A266Q821</accession>
<organism evidence="3 4">
    <name type="scientific">Cellvibrio mixtus</name>
    <dbReference type="NCBI Taxonomy" id="39650"/>
    <lineage>
        <taxon>Bacteria</taxon>
        <taxon>Pseudomonadati</taxon>
        <taxon>Pseudomonadota</taxon>
        <taxon>Gammaproteobacteria</taxon>
        <taxon>Cellvibrionales</taxon>
        <taxon>Cellvibrionaceae</taxon>
        <taxon>Cellvibrio</taxon>
    </lineage>
</organism>
<dbReference type="InterPro" id="IPR011050">
    <property type="entry name" value="Pectin_lyase_fold/virulence"/>
</dbReference>
<evidence type="ECO:0000259" key="2">
    <source>
        <dbReference type="Pfam" id="PF13229"/>
    </source>
</evidence>
<dbReference type="STRING" id="1209072.GCA_000766945_00709"/>
<reference evidence="4" key="1">
    <citation type="submission" date="2017-05" db="EMBL/GenBank/DDBJ databases">
        <authorList>
            <person name="Barney B.M."/>
        </authorList>
    </citation>
    <scope>NUCLEOTIDE SEQUENCE [LARGE SCALE GENOMIC DNA]</scope>
    <source>
        <strain evidence="4">PSBB022</strain>
    </source>
</reference>
<evidence type="ECO:0000256" key="1">
    <source>
        <dbReference type="SAM" id="SignalP"/>
    </source>
</evidence>
<sequence>MSFIHSAQQYLIIILAMAFAGSAPVFAAQTVNEKNCTAIQNAINKLPPAGGEVQLSTGTYTCTHPIVIDKNNVILRGRGTATLLRLADGINAPVIVMGTTENIPSRATHYVSVVDVMIDGNRANQSSECMGGPCSDQFPLRNNGISIRRCIDCSVQSVVVFGAMSGGLVTELGCRRLRIRDYTSYDNEFDGMAGYETEDSSFSGIYLYGNKAAGISTDIKFNNNKFFDVTIANNKTVGIFMRDSLDNSFTNLHISDSVQHGIFLAQVNHDPSTAATGNTFTGVVISRSGGAGMIANDASCVNNMMVAAQFIDNRQGCISEAASGLVENVGAICR</sequence>
<dbReference type="SUPFAM" id="SSF51126">
    <property type="entry name" value="Pectin lyase-like"/>
    <property type="match status" value="1"/>
</dbReference>
<evidence type="ECO:0000313" key="3">
    <source>
        <dbReference type="EMBL" id="OZY85509.1"/>
    </source>
</evidence>
<dbReference type="InterPro" id="IPR006626">
    <property type="entry name" value="PbH1"/>
</dbReference>
<dbReference type="SMART" id="SM00710">
    <property type="entry name" value="PbH1"/>
    <property type="match status" value="5"/>
</dbReference>
<keyword evidence="4" id="KW-1185">Reference proteome</keyword>
<feature type="chain" id="PRO_5012944215" description="Right handed beta helix domain-containing protein" evidence="1">
    <location>
        <begin position="28"/>
        <end position="334"/>
    </location>
</feature>
<dbReference type="Proteomes" id="UP000216101">
    <property type="component" value="Unassembled WGS sequence"/>
</dbReference>
<dbReference type="AlphaFoldDB" id="A0A266Q821"/>
<dbReference type="Gene3D" id="2.160.20.10">
    <property type="entry name" value="Single-stranded right-handed beta-helix, Pectin lyase-like"/>
    <property type="match status" value="1"/>
</dbReference>
<evidence type="ECO:0000313" key="4">
    <source>
        <dbReference type="Proteomes" id="UP000216101"/>
    </source>
</evidence>
<feature type="domain" description="Right handed beta helix" evidence="2">
    <location>
        <begin position="143"/>
        <end position="296"/>
    </location>
</feature>
<dbReference type="EMBL" id="NHNI01000001">
    <property type="protein sequence ID" value="OZY85509.1"/>
    <property type="molecule type" value="Genomic_DNA"/>
</dbReference>
<dbReference type="RefSeq" id="WP_094983400.1">
    <property type="nucleotide sequence ID" value="NZ_NHNI01000001.1"/>
</dbReference>
<name>A0A266Q821_9GAMM</name>
<dbReference type="InterPro" id="IPR039448">
    <property type="entry name" value="Beta_helix"/>
</dbReference>
<feature type="signal peptide" evidence="1">
    <location>
        <begin position="1"/>
        <end position="27"/>
    </location>
</feature>
<keyword evidence="1" id="KW-0732">Signal</keyword>
<protein>
    <recommendedName>
        <fullName evidence="2">Right handed beta helix domain-containing protein</fullName>
    </recommendedName>
</protein>
<gene>
    <name evidence="3" type="ORF">CBP51_00190</name>
</gene>